<dbReference type="GO" id="GO:0003676">
    <property type="term" value="F:nucleic acid binding"/>
    <property type="evidence" value="ECO:0007669"/>
    <property type="project" value="InterPro"/>
</dbReference>
<dbReference type="AlphaFoldDB" id="A0A1M6B9E3"/>
<dbReference type="InterPro" id="IPR036397">
    <property type="entry name" value="RNaseH_sf"/>
</dbReference>
<dbReference type="CDD" id="cd06127">
    <property type="entry name" value="DEDDh"/>
    <property type="match status" value="1"/>
</dbReference>
<feature type="coiled-coil region" evidence="1">
    <location>
        <begin position="249"/>
        <end position="276"/>
    </location>
</feature>
<dbReference type="PROSITE" id="PS50172">
    <property type="entry name" value="BRCT"/>
    <property type="match status" value="1"/>
</dbReference>
<keyword evidence="3" id="KW-0378">Hydrolase</keyword>
<dbReference type="SUPFAM" id="SSF53098">
    <property type="entry name" value="Ribonuclease H-like"/>
    <property type="match status" value="1"/>
</dbReference>
<protein>
    <submittedName>
        <fullName evidence="3">Exonuclease</fullName>
    </submittedName>
</protein>
<dbReference type="InterPro" id="IPR013520">
    <property type="entry name" value="Ribonucl_H"/>
</dbReference>
<dbReference type="CDD" id="cd17748">
    <property type="entry name" value="BRCT_DNA_ligase_like"/>
    <property type="match status" value="1"/>
</dbReference>
<dbReference type="InterPro" id="IPR012337">
    <property type="entry name" value="RNaseH-like_sf"/>
</dbReference>
<keyword evidence="3" id="KW-0269">Exonuclease</keyword>
<evidence type="ECO:0000259" key="2">
    <source>
        <dbReference type="PROSITE" id="PS50172"/>
    </source>
</evidence>
<keyword evidence="1" id="KW-0175">Coiled coil</keyword>
<dbReference type="GO" id="GO:0004527">
    <property type="term" value="F:exonuclease activity"/>
    <property type="evidence" value="ECO:0007669"/>
    <property type="project" value="UniProtKB-KW"/>
</dbReference>
<reference evidence="3 4" key="1">
    <citation type="submission" date="2016-11" db="EMBL/GenBank/DDBJ databases">
        <authorList>
            <person name="Jaros S."/>
            <person name="Januszkiewicz K."/>
            <person name="Wedrychowicz H."/>
        </authorList>
    </citation>
    <scope>NUCLEOTIDE SEQUENCE [LARGE SCALE GENOMIC DNA]</scope>
    <source>
        <strain evidence="3 4">DSM 6191</strain>
    </source>
</reference>
<sequence>MINPTREWREFDSEKEKMEKLKEWKLISPKAMEIKKFYYKGAYTKEVVECDVAGYVDGNEIILYINGELHSIHPDYFLDMQKKEKFIILDIETPMSFKSEDGIREVAVIAVEDFRVVDSLHLAIINDEEKYKQGYGAGLEAIEKDEVSIENFKNFISKHKCPIIAHNASFDRRFLRYWNWVDDKQEFYCSRDNIKSKETLESYKLEYLLNHYGIKQEQSHNAMQDVLDLLEILKIVKIEKWISLGEYREDKKEKRVRNYENDSKKREEDRKKLEYAKDNIIENIFNNKRIVFTGDMKEDRAEMRSIAIRYGAISTDSVSKKTDMLVVGENAGSKLTKAQEFGIDIINEADFWNIINRKQ</sequence>
<gene>
    <name evidence="3" type="ORF">SAMN02745941_03825</name>
</gene>
<proteinExistence type="predicted"/>
<evidence type="ECO:0000256" key="1">
    <source>
        <dbReference type="SAM" id="Coils"/>
    </source>
</evidence>
<dbReference type="Gene3D" id="3.30.420.10">
    <property type="entry name" value="Ribonuclease H-like superfamily/Ribonuclease H"/>
    <property type="match status" value="1"/>
</dbReference>
<dbReference type="Proteomes" id="UP000184241">
    <property type="component" value="Unassembled WGS sequence"/>
</dbReference>
<dbReference type="InterPro" id="IPR001357">
    <property type="entry name" value="BRCT_dom"/>
</dbReference>
<name>A0A1M6B9E3_9CLOT</name>
<dbReference type="Pfam" id="PF00533">
    <property type="entry name" value="BRCT"/>
    <property type="match status" value="1"/>
</dbReference>
<dbReference type="InterPro" id="IPR036420">
    <property type="entry name" value="BRCT_dom_sf"/>
</dbReference>
<feature type="domain" description="BRCT" evidence="2">
    <location>
        <begin position="280"/>
        <end position="359"/>
    </location>
</feature>
<dbReference type="Pfam" id="PF00929">
    <property type="entry name" value="RNase_T"/>
    <property type="match status" value="1"/>
</dbReference>
<dbReference type="SUPFAM" id="SSF52113">
    <property type="entry name" value="BRCT domain"/>
    <property type="match status" value="1"/>
</dbReference>
<dbReference type="Gene3D" id="3.40.50.10190">
    <property type="entry name" value="BRCT domain"/>
    <property type="match status" value="1"/>
</dbReference>
<evidence type="ECO:0000313" key="3">
    <source>
        <dbReference type="EMBL" id="SHI45332.1"/>
    </source>
</evidence>
<organism evidence="3 4">
    <name type="scientific">Clostridium intestinale DSM 6191</name>
    <dbReference type="NCBI Taxonomy" id="1121320"/>
    <lineage>
        <taxon>Bacteria</taxon>
        <taxon>Bacillati</taxon>
        <taxon>Bacillota</taxon>
        <taxon>Clostridia</taxon>
        <taxon>Eubacteriales</taxon>
        <taxon>Clostridiaceae</taxon>
        <taxon>Clostridium</taxon>
    </lineage>
</organism>
<dbReference type="SMART" id="SM00292">
    <property type="entry name" value="BRCT"/>
    <property type="match status" value="1"/>
</dbReference>
<keyword evidence="3" id="KW-0540">Nuclease</keyword>
<dbReference type="RefSeq" id="WP_073022187.1">
    <property type="nucleotide sequence ID" value="NZ_FQXU01000014.1"/>
</dbReference>
<dbReference type="SMART" id="SM00479">
    <property type="entry name" value="EXOIII"/>
    <property type="match status" value="1"/>
</dbReference>
<dbReference type="EMBL" id="FQXU01000014">
    <property type="protein sequence ID" value="SHI45332.1"/>
    <property type="molecule type" value="Genomic_DNA"/>
</dbReference>
<evidence type="ECO:0000313" key="4">
    <source>
        <dbReference type="Proteomes" id="UP000184241"/>
    </source>
</evidence>
<accession>A0A1M6B9E3</accession>